<sequence>MESFIENIKKGLIILSIFIIVLGIILCQSSYLANLVWKTESIRANIVQTLILFLLNNLLFFIYWCFNLVYTKVYLKKSSKLLRYISIAAFVANVLLCLYCYYKGFIYEKGM</sequence>
<accession>A0A1S8L3L9</accession>
<evidence type="ECO:0000313" key="2">
    <source>
        <dbReference type="Proteomes" id="UP000190951"/>
    </source>
</evidence>
<dbReference type="Proteomes" id="UP000190951">
    <property type="component" value="Chromosome"/>
</dbReference>
<organism evidence="1 2">
    <name type="scientific">Clostridium felsineum</name>
    <dbReference type="NCBI Taxonomy" id="36839"/>
    <lineage>
        <taxon>Bacteria</taxon>
        <taxon>Bacillati</taxon>
        <taxon>Bacillota</taxon>
        <taxon>Clostridia</taxon>
        <taxon>Eubacteriales</taxon>
        <taxon>Clostridiaceae</taxon>
        <taxon>Clostridium</taxon>
    </lineage>
</organism>
<evidence type="ECO:0000313" key="1">
    <source>
        <dbReference type="EMBL" id="URZ09583.1"/>
    </source>
</evidence>
<proteinExistence type="predicted"/>
<reference evidence="1 2" key="1">
    <citation type="submission" date="2022-04" db="EMBL/GenBank/DDBJ databases">
        <title>Genome sequence of C. roseum typestrain.</title>
        <authorList>
            <person name="Poehlein A."/>
            <person name="Schoch T."/>
            <person name="Duerre P."/>
            <person name="Daniel R."/>
        </authorList>
    </citation>
    <scope>NUCLEOTIDE SEQUENCE [LARGE SCALE GENOMIC DNA]</scope>
    <source>
        <strain evidence="1 2">DSM 7320</strain>
    </source>
</reference>
<keyword evidence="2" id="KW-1185">Reference proteome</keyword>
<protein>
    <submittedName>
        <fullName evidence="1">Uncharacterized protein</fullName>
    </submittedName>
</protein>
<name>A0A1S8L3L9_9CLOT</name>
<dbReference type="AlphaFoldDB" id="A0A1S8L3L9"/>
<gene>
    <name evidence="1" type="ORF">CROST_002640</name>
</gene>
<dbReference type="EMBL" id="CP096983">
    <property type="protein sequence ID" value="URZ09583.1"/>
    <property type="molecule type" value="Genomic_DNA"/>
</dbReference>
<dbReference type="KEGG" id="crw:CROST_002640"/>